<dbReference type="SUPFAM" id="SSF46955">
    <property type="entry name" value="Putative DNA-binding domain"/>
    <property type="match status" value="1"/>
</dbReference>
<comment type="caution">
    <text evidence="2">The sequence shown here is derived from an EMBL/GenBank/DDBJ whole genome shotgun (WGS) entry which is preliminary data.</text>
</comment>
<accession>A0A2G8IAE3</accession>
<dbReference type="InterPro" id="IPR009061">
    <property type="entry name" value="DNA-bd_dom_put_sf"/>
</dbReference>
<evidence type="ECO:0000313" key="3">
    <source>
        <dbReference type="Proteomes" id="UP000230046"/>
    </source>
</evidence>
<sequence>MQGNFVMLQMDDLRQVVTEIVEEVCAKHGLNEKPSEEEGEWLTREEVCDMLHITYTTLWRKENEGVIKKHKMGRRNLYSKKEVTDIFSSAIECGDNKLLLSVKT</sequence>
<dbReference type="Pfam" id="PF12728">
    <property type="entry name" value="HTH_17"/>
    <property type="match status" value="1"/>
</dbReference>
<proteinExistence type="predicted"/>
<organism evidence="2 3">
    <name type="scientific">Prevotella intermedia</name>
    <dbReference type="NCBI Taxonomy" id="28131"/>
    <lineage>
        <taxon>Bacteria</taxon>
        <taxon>Pseudomonadati</taxon>
        <taxon>Bacteroidota</taxon>
        <taxon>Bacteroidia</taxon>
        <taxon>Bacteroidales</taxon>
        <taxon>Prevotellaceae</taxon>
        <taxon>Prevotella</taxon>
    </lineage>
</organism>
<dbReference type="Proteomes" id="UP000230046">
    <property type="component" value="Unassembled WGS sequence"/>
</dbReference>
<dbReference type="GO" id="GO:0003677">
    <property type="term" value="F:DNA binding"/>
    <property type="evidence" value="ECO:0007669"/>
    <property type="project" value="UniProtKB-KW"/>
</dbReference>
<evidence type="ECO:0000313" key="2">
    <source>
        <dbReference type="EMBL" id="PIK20468.1"/>
    </source>
</evidence>
<evidence type="ECO:0000259" key="1">
    <source>
        <dbReference type="Pfam" id="PF12728"/>
    </source>
</evidence>
<feature type="domain" description="Helix-turn-helix" evidence="1">
    <location>
        <begin position="41"/>
        <end position="83"/>
    </location>
</feature>
<gene>
    <name evidence="2" type="ORF">CTI18_03545</name>
</gene>
<name>A0A2G8IAE3_PREIN</name>
<dbReference type="InterPro" id="IPR041657">
    <property type="entry name" value="HTH_17"/>
</dbReference>
<dbReference type="EMBL" id="PEKN01000001">
    <property type="protein sequence ID" value="PIK20468.1"/>
    <property type="molecule type" value="Genomic_DNA"/>
</dbReference>
<protein>
    <submittedName>
        <fullName evidence="2">DNA-binding protein</fullName>
    </submittedName>
</protein>
<keyword evidence="2" id="KW-0238">DNA-binding</keyword>
<reference evidence="2 3" key="1">
    <citation type="submission" date="2017-11" db="EMBL/GenBank/DDBJ databases">
        <title>Genome sequencing of Prevotella intermedia KCOM 1653.</title>
        <authorList>
            <person name="Kook J.-K."/>
            <person name="Park S.-N."/>
            <person name="Lim Y.K."/>
        </authorList>
    </citation>
    <scope>NUCLEOTIDE SEQUENCE [LARGE SCALE GENOMIC DNA]</scope>
    <source>
        <strain evidence="2 3">KCOM 1653</strain>
    </source>
</reference>
<dbReference type="AlphaFoldDB" id="A0A2G8IAE3"/>